<keyword evidence="1" id="KW-0808">Transferase</keyword>
<evidence type="ECO:0000256" key="8">
    <source>
        <dbReference type="ARBA" id="ARBA00051284"/>
    </source>
</evidence>
<dbReference type="CDD" id="cd04301">
    <property type="entry name" value="NAT_SF"/>
    <property type="match status" value="1"/>
</dbReference>
<evidence type="ECO:0000256" key="12">
    <source>
        <dbReference type="ARBA" id="ARBA00052335"/>
    </source>
</evidence>
<dbReference type="InterPro" id="IPR000182">
    <property type="entry name" value="GNAT_dom"/>
</dbReference>
<dbReference type="Proteomes" id="UP000694925">
    <property type="component" value="Unplaced"/>
</dbReference>
<evidence type="ECO:0000256" key="6">
    <source>
        <dbReference type="ARBA" id="ARBA00050189"/>
    </source>
</evidence>
<dbReference type="GeneID" id="108627230"/>
<evidence type="ECO:0000256" key="3">
    <source>
        <dbReference type="ARBA" id="ARBA00037926"/>
    </source>
</evidence>
<organism evidence="15 16">
    <name type="scientific">Ceratina calcarata</name>
    <dbReference type="NCBI Taxonomy" id="156304"/>
    <lineage>
        <taxon>Eukaryota</taxon>
        <taxon>Metazoa</taxon>
        <taxon>Ecdysozoa</taxon>
        <taxon>Arthropoda</taxon>
        <taxon>Hexapoda</taxon>
        <taxon>Insecta</taxon>
        <taxon>Pterygota</taxon>
        <taxon>Neoptera</taxon>
        <taxon>Endopterygota</taxon>
        <taxon>Hymenoptera</taxon>
        <taxon>Apocrita</taxon>
        <taxon>Aculeata</taxon>
        <taxon>Apoidea</taxon>
        <taxon>Anthophila</taxon>
        <taxon>Apidae</taxon>
        <taxon>Ceratina</taxon>
        <taxon>Zadontomerus</taxon>
    </lineage>
</organism>
<comment type="catalytic activity">
    <reaction evidence="13">
        <text>serotonin + acetyl-CoA = N-acetylserotonin + CoA + H(+)</text>
        <dbReference type="Rhea" id="RHEA:25217"/>
        <dbReference type="ChEBI" id="CHEBI:15378"/>
        <dbReference type="ChEBI" id="CHEBI:17697"/>
        <dbReference type="ChEBI" id="CHEBI:57287"/>
        <dbReference type="ChEBI" id="CHEBI:57288"/>
        <dbReference type="ChEBI" id="CHEBI:350546"/>
        <dbReference type="EC" id="2.3.1.87"/>
    </reaction>
    <physiologicalReaction direction="left-to-right" evidence="13">
        <dbReference type="Rhea" id="RHEA:25218"/>
    </physiologicalReaction>
</comment>
<feature type="domain" description="N-acetyltransferase" evidence="14">
    <location>
        <begin position="46"/>
        <end position="258"/>
    </location>
</feature>
<keyword evidence="2" id="KW-0012">Acyltransferase</keyword>
<evidence type="ECO:0000259" key="14">
    <source>
        <dbReference type="PROSITE" id="PS51186"/>
    </source>
</evidence>
<dbReference type="FunFam" id="3.40.630.30:FF:000046">
    <property type="entry name" value="Dopamine N-acetyltransferase"/>
    <property type="match status" value="1"/>
</dbReference>
<comment type="catalytic activity">
    <reaction evidence="10">
        <text>serotonin + (9Z)-octadecenoyl-CoA = N-(9Z-octadecenoyl)-serotonin + CoA + H(+)</text>
        <dbReference type="Rhea" id="RHEA:51392"/>
        <dbReference type="ChEBI" id="CHEBI:15378"/>
        <dbReference type="ChEBI" id="CHEBI:57287"/>
        <dbReference type="ChEBI" id="CHEBI:57387"/>
        <dbReference type="ChEBI" id="CHEBI:134064"/>
        <dbReference type="ChEBI" id="CHEBI:350546"/>
    </reaction>
    <physiologicalReaction direction="left-to-right" evidence="10">
        <dbReference type="Rhea" id="RHEA:51393"/>
    </physiologicalReaction>
</comment>
<dbReference type="PANTHER" id="PTHR20905">
    <property type="entry name" value="N-ACETYLTRANSFERASE-RELATED"/>
    <property type="match status" value="1"/>
</dbReference>
<dbReference type="SUPFAM" id="SSF55729">
    <property type="entry name" value="Acyl-CoA N-acyltransferases (Nat)"/>
    <property type="match status" value="1"/>
</dbReference>
<proteinExistence type="inferred from homology"/>
<evidence type="ECO:0000256" key="7">
    <source>
        <dbReference type="ARBA" id="ARBA00050849"/>
    </source>
</evidence>
<dbReference type="Gene3D" id="3.40.630.30">
    <property type="match status" value="1"/>
</dbReference>
<dbReference type="RefSeq" id="XP_017883858.1">
    <property type="nucleotide sequence ID" value="XM_018028369.2"/>
</dbReference>
<evidence type="ECO:0000256" key="13">
    <source>
        <dbReference type="ARBA" id="ARBA00052491"/>
    </source>
</evidence>
<evidence type="ECO:0000256" key="10">
    <source>
        <dbReference type="ARBA" id="ARBA00051823"/>
    </source>
</evidence>
<comment type="catalytic activity">
    <reaction evidence="8">
        <text>serotonin + (5Z,8Z,11Z,14Z)-eicosatetraenoyl-CoA = N-[(5Z,8Z,11Z,14Z)-eicosatetraenoyl]-serotonin + CoA + H(+)</text>
        <dbReference type="Rhea" id="RHEA:51396"/>
        <dbReference type="ChEBI" id="CHEBI:15378"/>
        <dbReference type="ChEBI" id="CHEBI:57287"/>
        <dbReference type="ChEBI" id="CHEBI:57368"/>
        <dbReference type="ChEBI" id="CHEBI:132255"/>
        <dbReference type="ChEBI" id="CHEBI:350546"/>
    </reaction>
    <physiologicalReaction direction="left-to-right" evidence="8">
        <dbReference type="Rhea" id="RHEA:51397"/>
    </physiologicalReaction>
</comment>
<dbReference type="GO" id="GO:0004059">
    <property type="term" value="F:aralkylamine N-acetyltransferase activity"/>
    <property type="evidence" value="ECO:0007669"/>
    <property type="project" value="UniProtKB-EC"/>
</dbReference>
<evidence type="ECO:0000256" key="9">
    <source>
        <dbReference type="ARBA" id="ARBA00051711"/>
    </source>
</evidence>
<sequence length="258" mass="29148">METADLADFTLIDSNKTQTNFVKNVPKVAKYTLADSANDERMGMDYHLEVVTKDDKLRILKFLRRFFFRDEPLNHSIELISDSEDTCLELEEYCCMSSLENNLSLIAVSPSGAIIGVLLNGKMDPPSDEEPEYIKTCGNPKFKKILKLLHYVDRNVNHNGKFQGLNVLEIRIISVDSSWRGKGIAKALLEKALEIGKEKGFHIARADCSSFFSGKLCASLGFKQIYELNYADYVDEDGNPIFTPVYPHTAMVSYIKNL</sequence>
<protein>
    <recommendedName>
        <fullName evidence="5">aralkylamine N-acetyltransferase</fullName>
        <ecNumber evidence="5">2.3.1.87</ecNumber>
    </recommendedName>
</protein>
<comment type="pathway">
    <text evidence="3">Aromatic compound metabolism; melatonin biosynthesis; melatonin from serotonin: step 1/2.</text>
</comment>
<dbReference type="PROSITE" id="PS51186">
    <property type="entry name" value="GNAT"/>
    <property type="match status" value="1"/>
</dbReference>
<evidence type="ECO:0000256" key="5">
    <source>
        <dbReference type="ARBA" id="ARBA00039114"/>
    </source>
</evidence>
<comment type="catalytic activity">
    <reaction evidence="6">
        <text>dopamine + (9Z)-octadecenoyl-CoA = N-(9Z-octadecanoyl)-dopamine + CoA + H(+)</text>
        <dbReference type="Rhea" id="RHEA:51380"/>
        <dbReference type="ChEBI" id="CHEBI:15378"/>
        <dbReference type="ChEBI" id="CHEBI:31883"/>
        <dbReference type="ChEBI" id="CHEBI:57287"/>
        <dbReference type="ChEBI" id="CHEBI:57387"/>
        <dbReference type="ChEBI" id="CHEBI:59905"/>
    </reaction>
    <physiologicalReaction direction="left-to-right" evidence="6">
        <dbReference type="Rhea" id="RHEA:51381"/>
    </physiologicalReaction>
</comment>
<gene>
    <name evidence="16" type="primary">LOC108627230</name>
</gene>
<comment type="catalytic activity">
    <reaction evidence="12">
        <text>dopamine + hexadecanoyl-CoA = N-hexadecanoyl-dopamine + CoA + H(+)</text>
        <dbReference type="Rhea" id="RHEA:51376"/>
        <dbReference type="ChEBI" id="CHEBI:15378"/>
        <dbReference type="ChEBI" id="CHEBI:57287"/>
        <dbReference type="ChEBI" id="CHEBI:57379"/>
        <dbReference type="ChEBI" id="CHEBI:59905"/>
        <dbReference type="ChEBI" id="CHEBI:134058"/>
    </reaction>
    <physiologicalReaction direction="left-to-right" evidence="12">
        <dbReference type="Rhea" id="RHEA:51377"/>
    </physiologicalReaction>
</comment>
<accession>A0AAJ7N972</accession>
<evidence type="ECO:0000256" key="11">
    <source>
        <dbReference type="ARBA" id="ARBA00052178"/>
    </source>
</evidence>
<evidence type="ECO:0000313" key="15">
    <source>
        <dbReference type="Proteomes" id="UP000694925"/>
    </source>
</evidence>
<dbReference type="EC" id="2.3.1.87" evidence="5"/>
<evidence type="ECO:0000256" key="4">
    <source>
        <dbReference type="ARBA" id="ARBA00038182"/>
    </source>
</evidence>
<dbReference type="PANTHER" id="PTHR20905:SF1">
    <property type="entry name" value="AT07410P-RELATED"/>
    <property type="match status" value="1"/>
</dbReference>
<dbReference type="KEGG" id="ccal:108627230"/>
<comment type="catalytic activity">
    <reaction evidence="9">
        <text>dopamine + acetyl-CoA = N-acetyldopamine + CoA + H(+)</text>
        <dbReference type="Rhea" id="RHEA:51388"/>
        <dbReference type="ChEBI" id="CHEBI:15378"/>
        <dbReference type="ChEBI" id="CHEBI:57287"/>
        <dbReference type="ChEBI" id="CHEBI:57288"/>
        <dbReference type="ChEBI" id="CHEBI:59905"/>
        <dbReference type="ChEBI" id="CHEBI:125678"/>
    </reaction>
    <physiologicalReaction direction="left-to-right" evidence="9">
        <dbReference type="Rhea" id="RHEA:51389"/>
    </physiologicalReaction>
</comment>
<name>A0AAJ7N972_9HYME</name>
<dbReference type="Pfam" id="PF00583">
    <property type="entry name" value="Acetyltransf_1"/>
    <property type="match status" value="1"/>
</dbReference>
<evidence type="ECO:0000256" key="2">
    <source>
        <dbReference type="ARBA" id="ARBA00023315"/>
    </source>
</evidence>
<evidence type="ECO:0000313" key="16">
    <source>
        <dbReference type="RefSeq" id="XP_017883858.1"/>
    </source>
</evidence>
<comment type="catalytic activity">
    <reaction evidence="7">
        <text>serotonin + octadecanoyl-CoA = N-octadecanoyl-serotonin + CoA + H(+)</text>
        <dbReference type="Rhea" id="RHEA:51400"/>
        <dbReference type="ChEBI" id="CHEBI:15378"/>
        <dbReference type="ChEBI" id="CHEBI:57287"/>
        <dbReference type="ChEBI" id="CHEBI:57394"/>
        <dbReference type="ChEBI" id="CHEBI:134065"/>
        <dbReference type="ChEBI" id="CHEBI:350546"/>
    </reaction>
    <physiologicalReaction direction="left-to-right" evidence="7">
        <dbReference type="Rhea" id="RHEA:51401"/>
    </physiologicalReaction>
</comment>
<reference evidence="16" key="1">
    <citation type="submission" date="2025-08" db="UniProtKB">
        <authorList>
            <consortium name="RefSeq"/>
        </authorList>
    </citation>
    <scope>IDENTIFICATION</scope>
    <source>
        <tissue evidence="16">Whole body</tissue>
    </source>
</reference>
<dbReference type="AlphaFoldDB" id="A0AAJ7N972"/>
<evidence type="ECO:0000256" key="1">
    <source>
        <dbReference type="ARBA" id="ARBA00022679"/>
    </source>
</evidence>
<keyword evidence="15" id="KW-1185">Reference proteome</keyword>
<comment type="catalytic activity">
    <reaction evidence="11">
        <text>serotonin + hexadecanoyl-CoA = N-hexadecanoyl-serotonin + CoA + H(+)</text>
        <dbReference type="Rhea" id="RHEA:51384"/>
        <dbReference type="ChEBI" id="CHEBI:15378"/>
        <dbReference type="ChEBI" id="CHEBI:57287"/>
        <dbReference type="ChEBI" id="CHEBI:57379"/>
        <dbReference type="ChEBI" id="CHEBI:134059"/>
        <dbReference type="ChEBI" id="CHEBI:350546"/>
    </reaction>
    <physiologicalReaction direction="left-to-right" evidence="11">
        <dbReference type="Rhea" id="RHEA:51385"/>
    </physiologicalReaction>
</comment>
<comment type="similarity">
    <text evidence="4">Belongs to the acetyltransferase family. AANAT subfamily.</text>
</comment>
<dbReference type="InterPro" id="IPR016181">
    <property type="entry name" value="Acyl_CoA_acyltransferase"/>
</dbReference>